<protein>
    <submittedName>
        <fullName evidence="2">Uncharacterized protein with a C-terminal OMP (Outer membrane protein) domain</fullName>
    </submittedName>
</protein>
<reference evidence="2" key="1">
    <citation type="submission" date="2019-05" db="EMBL/GenBank/DDBJ databases">
        <authorList>
            <consortium name="Pathogen Informatics"/>
        </authorList>
    </citation>
    <scope>NUCLEOTIDE SEQUENCE [LARGE SCALE GENOMIC DNA]</scope>
    <source>
        <strain evidence="2">NCTC12965</strain>
    </source>
</reference>
<dbReference type="EMBL" id="CABEEZ010000131">
    <property type="protein sequence ID" value="VTR54066.1"/>
    <property type="molecule type" value="Genomic_DNA"/>
</dbReference>
<organism evidence="2">
    <name type="scientific">Serratia fonticola</name>
    <dbReference type="NCBI Taxonomy" id="47917"/>
    <lineage>
        <taxon>Bacteria</taxon>
        <taxon>Pseudomonadati</taxon>
        <taxon>Pseudomonadota</taxon>
        <taxon>Gammaproteobacteria</taxon>
        <taxon>Enterobacterales</taxon>
        <taxon>Yersiniaceae</taxon>
        <taxon>Serratia</taxon>
    </lineage>
</organism>
<sequence>MHIKSDGYVETVNNMVFTTNVDNQDLQVTTLGVRTAVPFTLANLDMAVKGDLYGTHFFGDTTPEATMSLADSGVARIQGGKCLTWLAWG</sequence>
<evidence type="ECO:0000259" key="1">
    <source>
        <dbReference type="Pfam" id="PF03797"/>
    </source>
</evidence>
<evidence type="ECO:0000313" key="2">
    <source>
        <dbReference type="EMBL" id="VTR54066.1"/>
    </source>
</evidence>
<dbReference type="InterPro" id="IPR036709">
    <property type="entry name" value="Autotransporte_beta_dom_sf"/>
</dbReference>
<dbReference type="AlphaFoldDB" id="A0A4U9W5M9"/>
<accession>A0A4U9W5M9</accession>
<name>A0A4U9W5M9_SERFO</name>
<gene>
    <name evidence="2" type="ORF">NCTC12965_06664</name>
</gene>
<proteinExistence type="predicted"/>
<feature type="domain" description="Autotransporter" evidence="1">
    <location>
        <begin position="1"/>
        <end position="73"/>
    </location>
</feature>
<dbReference type="InterPro" id="IPR005546">
    <property type="entry name" value="Autotransporte_beta"/>
</dbReference>
<dbReference type="Pfam" id="PF03797">
    <property type="entry name" value="Autotransporter"/>
    <property type="match status" value="1"/>
</dbReference>
<dbReference type="Gene3D" id="2.40.128.130">
    <property type="entry name" value="Autotransporter beta-domain"/>
    <property type="match status" value="1"/>
</dbReference>